<dbReference type="EMBL" id="VYZN01000012">
    <property type="protein sequence ID" value="KAE9541587.1"/>
    <property type="molecule type" value="Genomic_DNA"/>
</dbReference>
<dbReference type="AlphaFoldDB" id="A0A6G0TZZ4"/>
<feature type="transmembrane region" description="Helical" evidence="1">
    <location>
        <begin position="296"/>
        <end position="316"/>
    </location>
</feature>
<organism evidence="2 3">
    <name type="scientific">Aphis glycines</name>
    <name type="common">Soybean aphid</name>
    <dbReference type="NCBI Taxonomy" id="307491"/>
    <lineage>
        <taxon>Eukaryota</taxon>
        <taxon>Metazoa</taxon>
        <taxon>Ecdysozoa</taxon>
        <taxon>Arthropoda</taxon>
        <taxon>Hexapoda</taxon>
        <taxon>Insecta</taxon>
        <taxon>Pterygota</taxon>
        <taxon>Neoptera</taxon>
        <taxon>Paraneoptera</taxon>
        <taxon>Hemiptera</taxon>
        <taxon>Sternorrhyncha</taxon>
        <taxon>Aphidomorpha</taxon>
        <taxon>Aphidoidea</taxon>
        <taxon>Aphididae</taxon>
        <taxon>Aphidini</taxon>
        <taxon>Aphis</taxon>
        <taxon>Aphis</taxon>
    </lineage>
</organism>
<keyword evidence="1" id="KW-0472">Membrane</keyword>
<keyword evidence="1" id="KW-0812">Transmembrane</keyword>
<reference evidence="2 3" key="1">
    <citation type="submission" date="2019-08" db="EMBL/GenBank/DDBJ databases">
        <title>The genome of the soybean aphid Biotype 1, its phylome, world population structure and adaptation to the North American continent.</title>
        <authorList>
            <person name="Giordano R."/>
            <person name="Donthu R.K."/>
            <person name="Hernandez A.G."/>
            <person name="Wright C.L."/>
            <person name="Zimin A.V."/>
        </authorList>
    </citation>
    <scope>NUCLEOTIDE SEQUENCE [LARGE SCALE GENOMIC DNA]</scope>
    <source>
        <tissue evidence="2">Whole aphids</tissue>
    </source>
</reference>
<accession>A0A6G0TZZ4</accession>
<dbReference type="Proteomes" id="UP000475862">
    <property type="component" value="Unassembled WGS sequence"/>
</dbReference>
<comment type="caution">
    <text evidence="2">The sequence shown here is derived from an EMBL/GenBank/DDBJ whole genome shotgun (WGS) entry which is preliminary data.</text>
</comment>
<evidence type="ECO:0000256" key="1">
    <source>
        <dbReference type="SAM" id="Phobius"/>
    </source>
</evidence>
<proteinExistence type="predicted"/>
<feature type="transmembrane region" description="Helical" evidence="1">
    <location>
        <begin position="328"/>
        <end position="347"/>
    </location>
</feature>
<feature type="transmembrane region" description="Helical" evidence="1">
    <location>
        <begin position="198"/>
        <end position="221"/>
    </location>
</feature>
<name>A0A6G0TZZ4_APHGL</name>
<protein>
    <submittedName>
        <fullName evidence="2">Uncharacterized protein</fullName>
    </submittedName>
</protein>
<evidence type="ECO:0000313" key="3">
    <source>
        <dbReference type="Proteomes" id="UP000475862"/>
    </source>
</evidence>
<keyword evidence="3" id="KW-1185">Reference proteome</keyword>
<keyword evidence="1" id="KW-1133">Transmembrane helix</keyword>
<sequence>MQIHCSLEILSALLCEIILKNLKCDFIKKKNSYYKFSLRYKSLNFSIIFYFFVVQKLLQQINFNFDLIKGCSKGLGYFYEYNILYTYILKYYSFVGCIPIIDQNYEFHCLFVCVAFIKTNFFYNNECLMLRTMDVLKLHVYVLDIFKISNMDNMINFIKNKNVVKVYINIVKKCNKKEHKTCNKQAPFKATKIKKLRITLMVAVIVSSSDVTNSYILSLQYKCMYIFFRLRKHLISMCCFSFTNISSNKFGIILKQTKLNKHKFTVVCTFKMKTKHVMRHYHNSKYSQLSSTHRNVIFPSMAIPIYLFFLHSQYFMKSYFTSPLTLSYQLSIFIKLFLLSLIINRLNKSTSKLLNQKQNILNNNQY</sequence>
<gene>
    <name evidence="2" type="ORF">AGLY_003578</name>
</gene>
<evidence type="ECO:0000313" key="2">
    <source>
        <dbReference type="EMBL" id="KAE9541587.1"/>
    </source>
</evidence>